<feature type="region of interest" description="Disordered" evidence="1">
    <location>
        <begin position="133"/>
        <end position="155"/>
    </location>
</feature>
<evidence type="ECO:0000313" key="3">
    <source>
        <dbReference type="Proteomes" id="UP000031668"/>
    </source>
</evidence>
<name>A0A0C2J7U5_THEKT</name>
<proteinExistence type="predicted"/>
<dbReference type="EMBL" id="JWZT01000626">
    <property type="protein sequence ID" value="KII73884.1"/>
    <property type="molecule type" value="Genomic_DNA"/>
</dbReference>
<gene>
    <name evidence="2" type="ORF">RF11_03939</name>
</gene>
<evidence type="ECO:0000256" key="1">
    <source>
        <dbReference type="SAM" id="MobiDB-lite"/>
    </source>
</evidence>
<feature type="region of interest" description="Disordered" evidence="1">
    <location>
        <begin position="1"/>
        <end position="24"/>
    </location>
</feature>
<accession>A0A0C2J7U5</accession>
<reference evidence="2 3" key="1">
    <citation type="journal article" date="2014" name="Genome Biol. Evol.">
        <title>The genome of the myxosporean Thelohanellus kitauei shows adaptations to nutrient acquisition within its fish host.</title>
        <authorList>
            <person name="Yang Y."/>
            <person name="Xiong J."/>
            <person name="Zhou Z."/>
            <person name="Huo F."/>
            <person name="Miao W."/>
            <person name="Ran C."/>
            <person name="Liu Y."/>
            <person name="Zhang J."/>
            <person name="Feng J."/>
            <person name="Wang M."/>
            <person name="Wang M."/>
            <person name="Wang L."/>
            <person name="Yao B."/>
        </authorList>
    </citation>
    <scope>NUCLEOTIDE SEQUENCE [LARGE SCALE GENOMIC DNA]</scope>
    <source>
        <strain evidence="2">Wuqing</strain>
    </source>
</reference>
<protein>
    <submittedName>
        <fullName evidence="2">Uncharacterized protein</fullName>
    </submittedName>
</protein>
<sequence length="343" mass="40633">MNDPENRNSVIPKTESKTKKRKPKIPFEELKDTPCCNLECNELIFDNLPYFEYLREEAQKNNKNKRKTIKDMLYISNIERKTCRKFIIQVLGISKGTLKKVNDELMITADEGQPATNYLLQSRPRRTRLAQRRYASQPNQRHPLRPMADTINNSRFQPNDVFTSYRVNDIPVSTERRYQHIIGAVYRELNDNPNNLYFSQQYSNYQPNTNHNIQGAQIHAYQNLGQQFSGSEFVNHSVNQMEFHNNLQQQVQSQNFEYRDQRIQQTLIPDRFDPRICYQIMMVSYTNINIHQTDVNIQDNDNIVVLVRKNNDFTFVSPAALKYMNLNRSPYDYIESHDRIHII</sequence>
<evidence type="ECO:0000313" key="2">
    <source>
        <dbReference type="EMBL" id="KII73884.1"/>
    </source>
</evidence>
<comment type="caution">
    <text evidence="2">The sequence shown here is derived from an EMBL/GenBank/DDBJ whole genome shotgun (WGS) entry which is preliminary data.</text>
</comment>
<dbReference type="OrthoDB" id="10068017at2759"/>
<organism evidence="2 3">
    <name type="scientific">Thelohanellus kitauei</name>
    <name type="common">Myxosporean</name>
    <dbReference type="NCBI Taxonomy" id="669202"/>
    <lineage>
        <taxon>Eukaryota</taxon>
        <taxon>Metazoa</taxon>
        <taxon>Cnidaria</taxon>
        <taxon>Myxozoa</taxon>
        <taxon>Myxosporea</taxon>
        <taxon>Bivalvulida</taxon>
        <taxon>Platysporina</taxon>
        <taxon>Myxobolidae</taxon>
        <taxon>Thelohanellus</taxon>
    </lineage>
</organism>
<dbReference type="Proteomes" id="UP000031668">
    <property type="component" value="Unassembled WGS sequence"/>
</dbReference>
<dbReference type="AlphaFoldDB" id="A0A0C2J7U5"/>
<keyword evidence="3" id="KW-1185">Reference proteome</keyword>